<dbReference type="Gene3D" id="2.130.10.10">
    <property type="entry name" value="YVTN repeat-like/Quinoprotein amine dehydrogenase"/>
    <property type="match status" value="2"/>
</dbReference>
<dbReference type="STRING" id="564608.C1MNL4"/>
<dbReference type="RefSeq" id="XP_003057127.1">
    <property type="nucleotide sequence ID" value="XM_003057081.1"/>
</dbReference>
<dbReference type="InterPro" id="IPR001680">
    <property type="entry name" value="WD40_rpt"/>
</dbReference>
<dbReference type="GO" id="GO:0008017">
    <property type="term" value="F:microtubule binding"/>
    <property type="evidence" value="ECO:0007669"/>
    <property type="project" value="TreeGrafter"/>
</dbReference>
<feature type="compositionally biased region" description="Low complexity" evidence="3">
    <location>
        <begin position="1587"/>
        <end position="1597"/>
    </location>
</feature>
<keyword evidence="2" id="KW-0677">Repeat</keyword>
<dbReference type="InterPro" id="IPR011047">
    <property type="entry name" value="Quinoprotein_ADH-like_sf"/>
</dbReference>
<feature type="compositionally biased region" description="Low complexity" evidence="3">
    <location>
        <begin position="23"/>
        <end position="63"/>
    </location>
</feature>
<feature type="region of interest" description="Disordered" evidence="3">
    <location>
        <begin position="948"/>
        <end position="1004"/>
    </location>
</feature>
<feature type="region of interest" description="Disordered" evidence="3">
    <location>
        <begin position="1518"/>
        <end position="1609"/>
    </location>
</feature>
<dbReference type="InterPro" id="IPR055442">
    <property type="entry name" value="Beta-prop_EML-like_2nd"/>
</dbReference>
<dbReference type="PANTHER" id="PTHR13720:SF33">
    <property type="entry name" value="HELP DOMAIN-CONTAINING PROTEIN"/>
    <property type="match status" value="1"/>
</dbReference>
<feature type="region of interest" description="Disordered" evidence="3">
    <location>
        <begin position="444"/>
        <end position="490"/>
    </location>
</feature>
<reference evidence="5 6" key="1">
    <citation type="journal article" date="2009" name="Science">
        <title>Green evolution and dynamic adaptations revealed by genomes of the marine picoeukaryotes Micromonas.</title>
        <authorList>
            <person name="Worden A.Z."/>
            <person name="Lee J.H."/>
            <person name="Mock T."/>
            <person name="Rouze P."/>
            <person name="Simmons M.P."/>
            <person name="Aerts A.L."/>
            <person name="Allen A.E."/>
            <person name="Cuvelier M.L."/>
            <person name="Derelle E."/>
            <person name="Everett M.V."/>
            <person name="Foulon E."/>
            <person name="Grimwood J."/>
            <person name="Gundlach H."/>
            <person name="Henrissat B."/>
            <person name="Napoli C."/>
            <person name="McDonald S.M."/>
            <person name="Parker M.S."/>
            <person name="Rombauts S."/>
            <person name="Salamov A."/>
            <person name="Von Dassow P."/>
            <person name="Badger J.H."/>
            <person name="Coutinho P.M."/>
            <person name="Demir E."/>
            <person name="Dubchak I."/>
            <person name="Gentemann C."/>
            <person name="Eikrem W."/>
            <person name="Gready J.E."/>
            <person name="John U."/>
            <person name="Lanier W."/>
            <person name="Lindquist E.A."/>
            <person name="Lucas S."/>
            <person name="Mayer K.F."/>
            <person name="Moreau H."/>
            <person name="Not F."/>
            <person name="Otillar R."/>
            <person name="Panaud O."/>
            <person name="Pangilinan J."/>
            <person name="Paulsen I."/>
            <person name="Piegu B."/>
            <person name="Poliakov A."/>
            <person name="Robbens S."/>
            <person name="Schmutz J."/>
            <person name="Toulza E."/>
            <person name="Wyss T."/>
            <person name="Zelensky A."/>
            <person name="Zhou K."/>
            <person name="Armbrust E.V."/>
            <person name="Bhattacharya D."/>
            <person name="Goodenough U.W."/>
            <person name="Van de Peer Y."/>
            <person name="Grigoriev I.V."/>
        </authorList>
    </citation>
    <scope>NUCLEOTIDE SEQUENCE [LARGE SCALE GENOMIC DNA]</scope>
    <source>
        <strain evidence="5 6">CCMP1545</strain>
    </source>
</reference>
<dbReference type="eggNOG" id="KOG2106">
    <property type="taxonomic scope" value="Eukaryota"/>
</dbReference>
<dbReference type="SUPFAM" id="SSF50978">
    <property type="entry name" value="WD40 repeat-like"/>
    <property type="match status" value="1"/>
</dbReference>
<dbReference type="EMBL" id="GG663737">
    <property type="protein sequence ID" value="EEH58772.1"/>
    <property type="molecule type" value="Genomic_DNA"/>
</dbReference>
<feature type="region of interest" description="Disordered" evidence="3">
    <location>
        <begin position="371"/>
        <end position="395"/>
    </location>
</feature>
<feature type="domain" description="EML-like second beta-propeller" evidence="4">
    <location>
        <begin position="1012"/>
        <end position="1270"/>
    </location>
</feature>
<feature type="compositionally biased region" description="Low complexity" evidence="3">
    <location>
        <begin position="1385"/>
        <end position="1395"/>
    </location>
</feature>
<keyword evidence="6" id="KW-1185">Reference proteome</keyword>
<dbReference type="OMA" id="WVYACGA"/>
<feature type="compositionally biased region" description="Acidic residues" evidence="3">
    <location>
        <begin position="1518"/>
        <end position="1549"/>
    </location>
</feature>
<dbReference type="KEGG" id="mpp:MICPUCDRAFT_38550"/>
<feature type="region of interest" description="Disordered" evidence="3">
    <location>
        <begin position="101"/>
        <end position="121"/>
    </location>
</feature>
<dbReference type="InterPro" id="IPR036322">
    <property type="entry name" value="WD40_repeat_dom_sf"/>
</dbReference>
<dbReference type="InterPro" id="IPR050630">
    <property type="entry name" value="WD_repeat_EMAP"/>
</dbReference>
<dbReference type="Pfam" id="PF00400">
    <property type="entry name" value="WD40"/>
    <property type="match status" value="1"/>
</dbReference>
<feature type="region of interest" description="Disordered" evidence="3">
    <location>
        <begin position="1273"/>
        <end position="1470"/>
    </location>
</feature>
<feature type="compositionally biased region" description="Basic and acidic residues" evidence="3">
    <location>
        <begin position="1288"/>
        <end position="1298"/>
    </location>
</feature>
<evidence type="ECO:0000259" key="4">
    <source>
        <dbReference type="Pfam" id="PF23414"/>
    </source>
</evidence>
<dbReference type="OrthoDB" id="2306at2759"/>
<dbReference type="Pfam" id="PF23414">
    <property type="entry name" value="Beta-prop_EML_2"/>
    <property type="match status" value="1"/>
</dbReference>
<dbReference type="GeneID" id="9682141"/>
<gene>
    <name evidence="5" type="ORF">MICPUCDRAFT_38550</name>
</gene>
<dbReference type="PANTHER" id="PTHR13720">
    <property type="entry name" value="WD-40 REPEAT PROTEIN"/>
    <property type="match status" value="1"/>
</dbReference>
<dbReference type="SUPFAM" id="SSF50998">
    <property type="entry name" value="Quinoprotein alcohol dehydrogenase-like"/>
    <property type="match status" value="1"/>
</dbReference>
<protein>
    <submittedName>
        <fullName evidence="5">Predicted protein</fullName>
    </submittedName>
</protein>
<keyword evidence="1" id="KW-0853">WD repeat</keyword>
<feature type="compositionally biased region" description="Low complexity" evidence="3">
    <location>
        <begin position="1359"/>
        <end position="1373"/>
    </location>
</feature>
<feature type="compositionally biased region" description="Acidic residues" evidence="3">
    <location>
        <begin position="1322"/>
        <end position="1344"/>
    </location>
</feature>
<feature type="compositionally biased region" description="Basic residues" evidence="3">
    <location>
        <begin position="1"/>
        <end position="11"/>
    </location>
</feature>
<feature type="compositionally biased region" description="Basic and acidic residues" evidence="3">
    <location>
        <begin position="220"/>
        <end position="229"/>
    </location>
</feature>
<organism evidence="6">
    <name type="scientific">Micromonas pusilla (strain CCMP1545)</name>
    <name type="common">Picoplanktonic green alga</name>
    <dbReference type="NCBI Taxonomy" id="564608"/>
    <lineage>
        <taxon>Eukaryota</taxon>
        <taxon>Viridiplantae</taxon>
        <taxon>Chlorophyta</taxon>
        <taxon>Mamiellophyceae</taxon>
        <taxon>Mamiellales</taxon>
        <taxon>Mamiellaceae</taxon>
        <taxon>Micromonas</taxon>
    </lineage>
</organism>
<dbReference type="InterPro" id="IPR015943">
    <property type="entry name" value="WD40/YVTN_repeat-like_dom_sf"/>
</dbReference>
<feature type="compositionally biased region" description="Acidic residues" evidence="3">
    <location>
        <begin position="964"/>
        <end position="974"/>
    </location>
</feature>
<evidence type="ECO:0000256" key="2">
    <source>
        <dbReference type="ARBA" id="ARBA00022737"/>
    </source>
</evidence>
<feature type="compositionally biased region" description="Low complexity" evidence="3">
    <location>
        <begin position="985"/>
        <end position="1004"/>
    </location>
</feature>
<feature type="compositionally biased region" description="Low complexity" evidence="3">
    <location>
        <begin position="476"/>
        <end position="490"/>
    </location>
</feature>
<dbReference type="Proteomes" id="UP000001876">
    <property type="component" value="Unassembled WGS sequence"/>
</dbReference>
<proteinExistence type="predicted"/>
<feature type="region of interest" description="Disordered" evidence="3">
    <location>
        <begin position="1"/>
        <end position="65"/>
    </location>
</feature>
<evidence type="ECO:0000313" key="6">
    <source>
        <dbReference type="Proteomes" id="UP000001876"/>
    </source>
</evidence>
<evidence type="ECO:0000256" key="1">
    <source>
        <dbReference type="ARBA" id="ARBA00022574"/>
    </source>
</evidence>
<dbReference type="SMART" id="SM00320">
    <property type="entry name" value="WD40"/>
    <property type="match status" value="6"/>
</dbReference>
<name>C1MNL4_MICPC</name>
<feature type="region of interest" description="Disordered" evidence="3">
    <location>
        <begin position="214"/>
        <end position="252"/>
    </location>
</feature>
<sequence length="1635" mass="169585">MSFAAPKRKKPHETWRGVGGGASSSSSSSAAAAAARADGTRDASSSSTYRTRSTAGSSSSLGSVFAVTNRAGMRVTQKETWKMEELVESLEPDVVRARRRDADDASSEWDSSWGEMPTGDGEGGIPAWKGGARATTDVIPFHDDPILRANVNGASESRRRPVCVALRPKGPSAANSVGVAGVCVKLRAWLVAKRRVHEKRRLTLIRMLGAGITLPDPSENDEHNVKILPRDQGPGYRPRKVPPGPHDGKKLPITKRTYHPMCAPPRGTVASDGSWDLPSVTPKIDLAAEMADPPPRRAPSVFIDREQFARACAHAGTPFTDEDVAAVFEKYGVVPSNPATRVAGDDEEAARRKREKQIDIERFADKVLAAPRRELGQAPSAPIDGGPADGFEGKISYPPCNTPVMAPTGWESYHARRSADAPKESLRLEWTYGASVAGVGGMLQFAPRTGTGTGTGMRRRTRGGGGGGDDDDARESTSASASGSKSSSAGAGHWVYACGAVGVAYDVETQTQTHFRGHDEGIVCLATHPSGRWAATGQAGRIPCAVIWEVESGKEIARLRHDVGDGAVIALAFSPGDGSVGGGHARIVTICADNKHTTRVWDWGGDPGWRPRPRRLCAGVGLNGAPCPPKVRGAAWSPALDRFVTFGAKHVKLWTPTEDAPIAAGGVVAAAPPTGSRANTPVMGLVTASGSGATADARGAGSAAGTPTALPAGNKRGVYSARPCVFGAAAGFDKGASDALCGAFLPGGGGRKFITGHRNGFLYLWSDRTCERTIDAHGANPVKSIAVAVVAADGDGDGDGDDDEDAVEVISAGGGGAVRRWEVVRGVVLDDAASTRTAQTPTVYPPGDAAVAAAMNAAPPAVAAVAATPAGDVAVVTAVGDLWLMPRVGSPRPMTHGCAGPAHDVCWHPRSEGIFAVAGGSARVMVRDARTRDAVGAAWALDPVPGKATACAPAAEDHEPPPPESDDDDDDDAADGGKRTPPRNADAVSPSSMTSSASATPLSPRAAKIRAELNARAAAKAANAPPKRLGVLAIGCADGSVRLVKLVSATLSSVDAPPPEGFEDEWVGSTAAAFPACKARRFLAVGSHDDKTLVVLEVQRAVEEDVHDNVTVSYNLTRAARCVGHAAGITSIDWSTDSKIIRSTSRAGEILHHDGVGGRLAVGDFRDASYAEWTSPLGFEVMGIWQGGALSGDDVNAVTVAATRGVCATGDDFARVRLFNYPCVVPNAPAREEMETHASHVSRARFSPDAHGNARLVSLGGADRGAAQWALMGEDGKPVPPLETPAEEAARAKAAAERQRRRRASSQSYAVDGMMFAGSSGSEDDVDDDEDGDDEDDDDDDDGDFAFARAGGGDGGGARASPSPSRSRSRPSGGVVGGGEDADGAPRTAAAAIDDVNARMKALMRAAAPPRRTLRKPNPPSRLLDASSSTPPPPRAKAKTAAPVAFGGRTTPAPALKPARARGTATRAAAAERKAEAKAARIAAKAVALAADVDVFLKSNPDARNAAVVDDLLDELLDADLEKEDEAPVEEEKEEEAEVEEEEEEETADVEAFRVGYSRPSRGRAIATAADDDDDLEDLEPRKPLELEPAAAAAAAAADDDDAAESESAAVVGDLVSAAIAAVVSGDDEATTRRR</sequence>
<accession>C1MNL4</accession>
<evidence type="ECO:0000256" key="3">
    <source>
        <dbReference type="SAM" id="MobiDB-lite"/>
    </source>
</evidence>
<evidence type="ECO:0000313" key="5">
    <source>
        <dbReference type="EMBL" id="EEH58772.1"/>
    </source>
</evidence>